<dbReference type="EC" id="5.1.3.9" evidence="4"/>
<proteinExistence type="predicted"/>
<dbReference type="InterPro" id="IPR007260">
    <property type="entry name" value="NanE"/>
</dbReference>
<dbReference type="AlphaFoldDB" id="A0A3N2R725"/>
<comment type="catalytic activity">
    <reaction evidence="1">
        <text>an N-acyl-D-glucosamine 6-phosphate = an N-acyl-D-mannosamine 6-phosphate</text>
        <dbReference type="Rhea" id="RHEA:23932"/>
        <dbReference type="ChEBI" id="CHEBI:57599"/>
        <dbReference type="ChEBI" id="CHEBI:57666"/>
        <dbReference type="EC" id="5.1.3.9"/>
    </reaction>
</comment>
<dbReference type="GO" id="GO:0005829">
    <property type="term" value="C:cytosol"/>
    <property type="evidence" value="ECO:0007669"/>
    <property type="project" value="TreeGrafter"/>
</dbReference>
<dbReference type="Proteomes" id="UP000268016">
    <property type="component" value="Unassembled WGS sequence"/>
</dbReference>
<dbReference type="Gene3D" id="3.20.20.70">
    <property type="entry name" value="Aldolase class I"/>
    <property type="match status" value="1"/>
</dbReference>
<dbReference type="PANTHER" id="PTHR36204:SF1">
    <property type="entry name" value="N-ACETYLMANNOSAMINE-6-PHOSPHATE 2-EPIMERASE-RELATED"/>
    <property type="match status" value="1"/>
</dbReference>
<dbReference type="PANTHER" id="PTHR36204">
    <property type="entry name" value="N-ACETYLMANNOSAMINE-6-PHOSPHATE 2-EPIMERASE-RELATED"/>
    <property type="match status" value="1"/>
</dbReference>
<evidence type="ECO:0000256" key="4">
    <source>
        <dbReference type="ARBA" id="ARBA00013180"/>
    </source>
</evidence>
<dbReference type="EMBL" id="RDRB01000003">
    <property type="protein sequence ID" value="ROU03280.1"/>
    <property type="molecule type" value="Genomic_DNA"/>
</dbReference>
<comment type="function">
    <text evidence="2">Converts N-acetylmannosamine-6-phosphate (ManNAc-6-P) to N-acetylglucosamine-6-phosphate (GlcNAc-6-P).</text>
</comment>
<dbReference type="InterPro" id="IPR011060">
    <property type="entry name" value="RibuloseP-bd_barrel"/>
</dbReference>
<protein>
    <recommendedName>
        <fullName evidence="4">N-acylglucosamine-6-phosphate 2-epimerase</fullName>
        <ecNumber evidence="4">5.1.3.9</ecNumber>
    </recommendedName>
</protein>
<dbReference type="GO" id="GO:0006053">
    <property type="term" value="P:N-acetylmannosamine catabolic process"/>
    <property type="evidence" value="ECO:0007669"/>
    <property type="project" value="TreeGrafter"/>
</dbReference>
<evidence type="ECO:0000256" key="3">
    <source>
        <dbReference type="ARBA" id="ARBA00005081"/>
    </source>
</evidence>
<dbReference type="UniPathway" id="UPA00629">
    <property type="reaction ID" value="UER00682"/>
</dbReference>
<dbReference type="GO" id="GO:0019262">
    <property type="term" value="P:N-acetylneuraminate catabolic process"/>
    <property type="evidence" value="ECO:0007669"/>
    <property type="project" value="UniProtKB-UniPathway"/>
</dbReference>
<reference evidence="7 8" key="1">
    <citation type="submission" date="2018-10" db="EMBL/GenBank/DDBJ databases">
        <title>Histidinibacterium lentulum gen. nov., sp. nov., a marine bacterium from the culture broth of Picochlorum sp. 122.</title>
        <authorList>
            <person name="Wang G."/>
        </authorList>
    </citation>
    <scope>NUCLEOTIDE SEQUENCE [LARGE SCALE GENOMIC DNA]</scope>
    <source>
        <strain evidence="7 8">B17</strain>
    </source>
</reference>
<name>A0A3N2R725_9RHOB</name>
<dbReference type="NCBIfam" id="NF002231">
    <property type="entry name" value="PRK01130.1"/>
    <property type="match status" value="1"/>
</dbReference>
<dbReference type="SUPFAM" id="SSF51366">
    <property type="entry name" value="Ribulose-phoshate binding barrel"/>
    <property type="match status" value="1"/>
</dbReference>
<evidence type="ECO:0000256" key="1">
    <source>
        <dbReference type="ARBA" id="ARBA00000056"/>
    </source>
</evidence>
<dbReference type="InterPro" id="IPR013785">
    <property type="entry name" value="Aldolase_TIM"/>
</dbReference>
<evidence type="ECO:0000256" key="2">
    <source>
        <dbReference type="ARBA" id="ARBA00002147"/>
    </source>
</evidence>
<accession>A0A3N2R725</accession>
<keyword evidence="8" id="KW-1185">Reference proteome</keyword>
<evidence type="ECO:0000256" key="6">
    <source>
        <dbReference type="ARBA" id="ARBA00023277"/>
    </source>
</evidence>
<dbReference type="OrthoDB" id="9810372at2"/>
<comment type="caution">
    <text evidence="7">The sequence shown here is derived from an EMBL/GenBank/DDBJ whole genome shotgun (WGS) entry which is preliminary data.</text>
</comment>
<evidence type="ECO:0000313" key="7">
    <source>
        <dbReference type="EMBL" id="ROU03280.1"/>
    </source>
</evidence>
<keyword evidence="6" id="KW-0119">Carbohydrate metabolism</keyword>
<sequence>MDTPAIVAAFARAALDGGAAGLRIQGLENLRAVRATTDAPVIGLLKTEADDGTVFITPRAEQARALAGAGADIVAFDATDRARPDPLKALVAAIHDAGALAMADCATAEDGARAAALGCAILGSTLSGYTGGEVPSGPDLALVSRLAKTGAFVIAEGRYHAPADAATAIRAGADAVVVGSAITRPEHVTGWFARAIADARQEGAP</sequence>
<evidence type="ECO:0000313" key="8">
    <source>
        <dbReference type="Proteomes" id="UP000268016"/>
    </source>
</evidence>
<comment type="pathway">
    <text evidence="3">Amino-sugar metabolism; N-acetylneuraminate degradation; D-fructose 6-phosphate from N-acetylneuraminate: step 3/5.</text>
</comment>
<keyword evidence="5" id="KW-0413">Isomerase</keyword>
<gene>
    <name evidence="7" type="ORF">EAT49_06990</name>
</gene>
<dbReference type="Pfam" id="PF04131">
    <property type="entry name" value="NanE"/>
    <property type="match status" value="1"/>
</dbReference>
<organism evidence="7 8">
    <name type="scientific">Histidinibacterium lentulum</name>
    <dbReference type="NCBI Taxonomy" id="2480588"/>
    <lineage>
        <taxon>Bacteria</taxon>
        <taxon>Pseudomonadati</taxon>
        <taxon>Pseudomonadota</taxon>
        <taxon>Alphaproteobacteria</taxon>
        <taxon>Rhodobacterales</taxon>
        <taxon>Paracoccaceae</taxon>
        <taxon>Histidinibacterium</taxon>
    </lineage>
</organism>
<evidence type="ECO:0000256" key="5">
    <source>
        <dbReference type="ARBA" id="ARBA00023235"/>
    </source>
</evidence>
<dbReference type="GO" id="GO:0047465">
    <property type="term" value="F:N-acylglucosamine-6-phosphate 2-epimerase activity"/>
    <property type="evidence" value="ECO:0007669"/>
    <property type="project" value="UniProtKB-EC"/>
</dbReference>